<name>A0A1D1UQR1_RAMVA</name>
<sequence>MSIVITRGIGFPASCSTAAFRSRHNSIVLSQAACRSQDGTFHNLDLPDLPVGQLESDRPGSAVRILFLSAARRVQRHLRTSRRRLPQHRCHRWFGRRRPLQSCGPSPRTERLWCCAGGQSQHGFVQLWPTQSCPGSHKDLRPNQRNILGRCIWADRHRLASAVSGHRPRCSRHPELFRLPA</sequence>
<gene>
    <name evidence="1" type="primary">RvY_03981</name>
    <name evidence="1" type="synonym">RvY_03981.2</name>
    <name evidence="1" type="ORF">RvY_03981-2</name>
</gene>
<proteinExistence type="predicted"/>
<dbReference type="EMBL" id="BDGG01000002">
    <property type="protein sequence ID" value="GAU91791.1"/>
    <property type="molecule type" value="Genomic_DNA"/>
</dbReference>
<protein>
    <submittedName>
        <fullName evidence="1">Uncharacterized protein</fullName>
    </submittedName>
</protein>
<evidence type="ECO:0000313" key="1">
    <source>
        <dbReference type="EMBL" id="GAU91791.1"/>
    </source>
</evidence>
<organism evidence="1 2">
    <name type="scientific">Ramazzottius varieornatus</name>
    <name type="common">Water bear</name>
    <name type="synonym">Tardigrade</name>
    <dbReference type="NCBI Taxonomy" id="947166"/>
    <lineage>
        <taxon>Eukaryota</taxon>
        <taxon>Metazoa</taxon>
        <taxon>Ecdysozoa</taxon>
        <taxon>Tardigrada</taxon>
        <taxon>Eutardigrada</taxon>
        <taxon>Parachela</taxon>
        <taxon>Hypsibioidea</taxon>
        <taxon>Ramazzottiidae</taxon>
        <taxon>Ramazzottius</taxon>
    </lineage>
</organism>
<reference evidence="1 2" key="1">
    <citation type="journal article" date="2016" name="Nat. Commun.">
        <title>Extremotolerant tardigrade genome and improved radiotolerance of human cultured cells by tardigrade-unique protein.</title>
        <authorList>
            <person name="Hashimoto T."/>
            <person name="Horikawa D.D."/>
            <person name="Saito Y."/>
            <person name="Kuwahara H."/>
            <person name="Kozuka-Hata H."/>
            <person name="Shin-I T."/>
            <person name="Minakuchi Y."/>
            <person name="Ohishi K."/>
            <person name="Motoyama A."/>
            <person name="Aizu T."/>
            <person name="Enomoto A."/>
            <person name="Kondo K."/>
            <person name="Tanaka S."/>
            <person name="Hara Y."/>
            <person name="Koshikawa S."/>
            <person name="Sagara H."/>
            <person name="Miura T."/>
            <person name="Yokobori S."/>
            <person name="Miyagawa K."/>
            <person name="Suzuki Y."/>
            <person name="Kubo T."/>
            <person name="Oyama M."/>
            <person name="Kohara Y."/>
            <person name="Fujiyama A."/>
            <person name="Arakawa K."/>
            <person name="Katayama T."/>
            <person name="Toyoda A."/>
            <person name="Kunieda T."/>
        </authorList>
    </citation>
    <scope>NUCLEOTIDE SEQUENCE [LARGE SCALE GENOMIC DNA]</scope>
    <source>
        <strain evidence="1 2">YOKOZUNA-1</strain>
    </source>
</reference>
<evidence type="ECO:0000313" key="2">
    <source>
        <dbReference type="Proteomes" id="UP000186922"/>
    </source>
</evidence>
<dbReference type="AlphaFoldDB" id="A0A1D1UQR1"/>
<dbReference type="Proteomes" id="UP000186922">
    <property type="component" value="Unassembled WGS sequence"/>
</dbReference>
<keyword evidence="2" id="KW-1185">Reference proteome</keyword>
<comment type="caution">
    <text evidence="1">The sequence shown here is derived from an EMBL/GenBank/DDBJ whole genome shotgun (WGS) entry which is preliminary data.</text>
</comment>
<accession>A0A1D1UQR1</accession>